<dbReference type="RefSeq" id="XP_017557264.1">
    <property type="nucleotide sequence ID" value="XM_017701775.2"/>
</dbReference>
<evidence type="ECO:0000259" key="4">
    <source>
        <dbReference type="PROSITE" id="PS50195"/>
    </source>
</evidence>
<reference evidence="6" key="2">
    <citation type="submission" date="2025-08" db="UniProtKB">
        <authorList>
            <consortium name="Ensembl"/>
        </authorList>
    </citation>
    <scope>IDENTIFICATION</scope>
</reference>
<dbReference type="Proteomes" id="UP001501920">
    <property type="component" value="Chromosome 23"/>
</dbReference>
<keyword evidence="3" id="KW-0812">Transmembrane</keyword>
<feature type="domain" description="PX" evidence="4">
    <location>
        <begin position="500"/>
        <end position="630"/>
    </location>
</feature>
<dbReference type="InterPro" id="IPR013937">
    <property type="entry name" value="Sorting_nexin_C"/>
</dbReference>
<feature type="region of interest" description="Disordered" evidence="2">
    <location>
        <begin position="654"/>
        <end position="684"/>
    </location>
</feature>
<keyword evidence="3" id="KW-0472">Membrane</keyword>
<evidence type="ECO:0000313" key="7">
    <source>
        <dbReference type="Proteomes" id="UP001501920"/>
    </source>
</evidence>
<keyword evidence="7" id="KW-1185">Reference proteome</keyword>
<sequence>MPGFEGTGPSSRTLPMLMGQRSIVGFVVLITWLVLFYLLVNVWLLCIFTSLLVVLGGWLGSRAALDANSLLHLEHFLPLGQAPLPHVSLESERRLDWEIHCAVEKAVRDFVSSWYRTLVSEEEGEFQQEIRDTMLTAAAELKRRARQVDRRVLAQRMLELCGCHLQSFSQAKGLQKVVLATSVQPQQHGPRKQVGQQGPRSTLWMLYSEVSAPHPALASSAAELCYSRAVMDLLLHILVPYPHLETRTGRYLVGELITCNVLLPLVAQISNPDWFNQTIVDVFTKSSGQDAEGTMEPPSPWDRDFHTPLPWDHSETSSMQTARSNSTLPLQESSTSSLQMLWSSEDYTKEGVTSESPYLERAAPSPPELLSSPYKSSQLYYNTDYGIESPLSDSNKISNESLYLNESEVDKDETFCDCINPAEFCGLVCLDDDTLALLGKRIRPKLLISEPLSRPESPMEDPFTGSLSQDTNSSPGGTRLSSFGLENLGSLEGQMVIKNLKITGTITAKEQKGNSSHPYTLYTVKYETVVGTDCLSTDQAIGYHTVNRRYSEFLNLQTRLEERSDLKKVIKNVKGPRKLFPDLSFGNPDTEKVEARKGQLESFLKKLCSIPEAAKSEEVQEFLALNTDASAAFEKKPCSSRIDKMVENIVDTLKTAFPRSEPQSPTDDGEPDVDRRSPDSRKKSRLRFSSIIASTTLSVPDFQPRITYCFSEGSTVFKGPLGIEGFVLEQEKRLDGEPRKNNRRGAEQEDKDGDRAAEKKTRGTDTALADVALNILCLLMKDQWSWLCTENIQKTIRLLFGTIIERWLEVGIAHLTSAPCWVIYLRVLQEAVWPGGDLPVGPQPERSPQQREETRLQCLDCLMKLFPELIPDILGCEKYKLSWEHMLESLQDPHINRHLIYCIFDLLLEFLVPESSEEGFQKSLLQSLSCDVEASVSA</sequence>
<proteinExistence type="inferred from homology"/>
<evidence type="ECO:0008006" key="8">
    <source>
        <dbReference type="Google" id="ProtNLM"/>
    </source>
</evidence>
<feature type="region of interest" description="Disordered" evidence="2">
    <location>
        <begin position="452"/>
        <end position="478"/>
    </location>
</feature>
<evidence type="ECO:0000256" key="2">
    <source>
        <dbReference type="SAM" id="MobiDB-lite"/>
    </source>
</evidence>
<dbReference type="PROSITE" id="PS50195">
    <property type="entry name" value="PX"/>
    <property type="match status" value="1"/>
</dbReference>
<feature type="compositionally biased region" description="Basic and acidic residues" evidence="2">
    <location>
        <begin position="672"/>
        <end position="681"/>
    </location>
</feature>
<dbReference type="GeneID" id="108429767"/>
<dbReference type="Gene3D" id="3.30.1520.10">
    <property type="entry name" value="Phox-like domain"/>
    <property type="match status" value="1"/>
</dbReference>
<dbReference type="AlphaFoldDB" id="A0A3B4DTK1"/>
<feature type="region of interest" description="Disordered" evidence="2">
    <location>
        <begin position="353"/>
        <end position="373"/>
    </location>
</feature>
<dbReference type="GO" id="GO:0035091">
    <property type="term" value="F:phosphatidylinositol binding"/>
    <property type="evidence" value="ECO:0007669"/>
    <property type="project" value="InterPro"/>
</dbReference>
<reference evidence="6" key="3">
    <citation type="submission" date="2025-09" db="UniProtKB">
        <authorList>
            <consortium name="Ensembl"/>
        </authorList>
    </citation>
    <scope>IDENTIFICATION</scope>
</reference>
<dbReference type="Pfam" id="PF08628">
    <property type="entry name" value="Nexin_C"/>
    <property type="match status" value="1"/>
</dbReference>
<name>A0A3B4DTK1_PYGNA</name>
<dbReference type="InterPro" id="IPR036871">
    <property type="entry name" value="PX_dom_sf"/>
</dbReference>
<feature type="region of interest" description="Disordered" evidence="2">
    <location>
        <begin position="287"/>
        <end position="332"/>
    </location>
</feature>
<dbReference type="OMA" id="QESWTTC"/>
<reference evidence="6 7" key="1">
    <citation type="submission" date="2020-10" db="EMBL/GenBank/DDBJ databases">
        <title>Pygocentrus nattereri (red-bellied piranha) genome, fPygNat1, primary haplotype.</title>
        <authorList>
            <person name="Myers G."/>
            <person name="Meyer A."/>
            <person name="Karagic N."/>
            <person name="Pippel M."/>
            <person name="Winkler S."/>
            <person name="Tracey A."/>
            <person name="Wood J."/>
            <person name="Formenti G."/>
            <person name="Howe K."/>
            <person name="Fedrigo O."/>
            <person name="Jarvis E.D."/>
        </authorList>
    </citation>
    <scope>NUCLEOTIDE SEQUENCE [LARGE SCALE GENOMIC DNA]</scope>
</reference>
<accession>A0A3B4DTK1</accession>
<feature type="compositionally biased region" description="Polar residues" evidence="2">
    <location>
        <begin position="465"/>
        <end position="478"/>
    </location>
</feature>
<evidence type="ECO:0000256" key="1">
    <source>
        <dbReference type="ARBA" id="ARBA00010883"/>
    </source>
</evidence>
<feature type="compositionally biased region" description="Polar residues" evidence="2">
    <location>
        <begin position="316"/>
        <end position="332"/>
    </location>
</feature>
<dbReference type="Pfam" id="PF00787">
    <property type="entry name" value="PX"/>
    <property type="match status" value="1"/>
</dbReference>
<keyword evidence="3" id="KW-1133">Transmembrane helix</keyword>
<feature type="domain" description="PXA" evidence="5">
    <location>
        <begin position="92"/>
        <end position="287"/>
    </location>
</feature>
<comment type="similarity">
    <text evidence="1">Belongs to the sorting nexin family.</text>
</comment>
<dbReference type="SMART" id="SM00313">
    <property type="entry name" value="PXA"/>
    <property type="match status" value="1"/>
</dbReference>
<dbReference type="CTD" id="100170806"/>
<dbReference type="InterPro" id="IPR001683">
    <property type="entry name" value="PX_dom"/>
</dbReference>
<evidence type="ECO:0000259" key="5">
    <source>
        <dbReference type="PROSITE" id="PS51207"/>
    </source>
</evidence>
<dbReference type="Ensembl" id="ENSPNAT00000004263.2">
    <property type="protein sequence ID" value="ENSPNAP00000026780.1"/>
    <property type="gene ID" value="ENSPNAG00000002099.2"/>
</dbReference>
<dbReference type="RefSeq" id="XP_037389461.1">
    <property type="nucleotide sequence ID" value="XM_037533564.1"/>
</dbReference>
<protein>
    <recommendedName>
        <fullName evidence="8">Sorting nexin 19a</fullName>
    </recommendedName>
</protein>
<dbReference type="STRING" id="42514.ENSPNAP00000026780"/>
<organism evidence="6 7">
    <name type="scientific">Pygocentrus nattereri</name>
    <name type="common">Red-bellied piranha</name>
    <dbReference type="NCBI Taxonomy" id="42514"/>
    <lineage>
        <taxon>Eukaryota</taxon>
        <taxon>Metazoa</taxon>
        <taxon>Chordata</taxon>
        <taxon>Craniata</taxon>
        <taxon>Vertebrata</taxon>
        <taxon>Euteleostomi</taxon>
        <taxon>Actinopterygii</taxon>
        <taxon>Neopterygii</taxon>
        <taxon>Teleostei</taxon>
        <taxon>Ostariophysi</taxon>
        <taxon>Characiformes</taxon>
        <taxon>Characoidei</taxon>
        <taxon>Pygocentrus</taxon>
    </lineage>
</organism>
<dbReference type="SUPFAM" id="SSF64268">
    <property type="entry name" value="PX domain"/>
    <property type="match status" value="1"/>
</dbReference>
<dbReference type="OrthoDB" id="5582218at2759"/>
<dbReference type="Pfam" id="PF02194">
    <property type="entry name" value="PXA"/>
    <property type="match status" value="1"/>
</dbReference>
<dbReference type="SMART" id="SM00312">
    <property type="entry name" value="PX"/>
    <property type="match status" value="1"/>
</dbReference>
<feature type="transmembrane region" description="Helical" evidence="3">
    <location>
        <begin position="26"/>
        <end position="59"/>
    </location>
</feature>
<dbReference type="PANTHER" id="PTHR22775">
    <property type="entry name" value="SORTING NEXIN"/>
    <property type="match status" value="1"/>
</dbReference>
<dbReference type="PROSITE" id="PS51207">
    <property type="entry name" value="PXA"/>
    <property type="match status" value="1"/>
</dbReference>
<evidence type="ECO:0000256" key="3">
    <source>
        <dbReference type="SAM" id="Phobius"/>
    </source>
</evidence>
<dbReference type="InterPro" id="IPR003114">
    <property type="entry name" value="Phox_assoc"/>
</dbReference>
<dbReference type="GeneTree" id="ENSGT00950000182856"/>
<feature type="region of interest" description="Disordered" evidence="2">
    <location>
        <begin position="734"/>
        <end position="762"/>
    </location>
</feature>
<dbReference type="PANTHER" id="PTHR22775:SF33">
    <property type="entry name" value="SNX19A PROTEIN"/>
    <property type="match status" value="1"/>
</dbReference>
<evidence type="ECO:0000313" key="6">
    <source>
        <dbReference type="Ensembl" id="ENSPNAP00000026780.1"/>
    </source>
</evidence>